<dbReference type="GO" id="GO:0003676">
    <property type="term" value="F:nucleic acid binding"/>
    <property type="evidence" value="ECO:0007669"/>
    <property type="project" value="InterPro"/>
</dbReference>
<evidence type="ECO:0000313" key="3">
    <source>
        <dbReference type="EMBL" id="OHY88900.1"/>
    </source>
</evidence>
<dbReference type="Pfam" id="PF13592">
    <property type="entry name" value="HTH_33"/>
    <property type="match status" value="1"/>
</dbReference>
<dbReference type="InterPro" id="IPR025959">
    <property type="entry name" value="Winged_HTH_dom"/>
</dbReference>
<dbReference type="OrthoDB" id="5379828at2"/>
<feature type="domain" description="Winged helix-turn helix" evidence="2">
    <location>
        <begin position="108"/>
        <end position="159"/>
    </location>
</feature>
<dbReference type="SUPFAM" id="SSF46689">
    <property type="entry name" value="Homeodomain-like"/>
    <property type="match status" value="1"/>
</dbReference>
<dbReference type="InterPro" id="IPR036397">
    <property type="entry name" value="RNaseH_sf"/>
</dbReference>
<dbReference type="STRING" id="646.BJD16_21040"/>
<feature type="domain" description="Tc1-like transposase DDE" evidence="1">
    <location>
        <begin position="177"/>
        <end position="312"/>
    </location>
</feature>
<evidence type="ECO:0000259" key="2">
    <source>
        <dbReference type="Pfam" id="PF13592"/>
    </source>
</evidence>
<proteinExistence type="predicted"/>
<name>A0A1S2CJN3_AERSO</name>
<dbReference type="GeneID" id="58922528"/>
<dbReference type="AlphaFoldDB" id="A0A1S2CJN3"/>
<evidence type="ECO:0000313" key="4">
    <source>
        <dbReference type="Proteomes" id="UP000179934"/>
    </source>
</evidence>
<dbReference type="Pfam" id="PF13358">
    <property type="entry name" value="DDE_3"/>
    <property type="match status" value="1"/>
</dbReference>
<dbReference type="InterPro" id="IPR009057">
    <property type="entry name" value="Homeodomain-like_sf"/>
</dbReference>
<dbReference type="EMBL" id="MKFU01000063">
    <property type="protein sequence ID" value="OHY88900.1"/>
    <property type="molecule type" value="Genomic_DNA"/>
</dbReference>
<accession>A0A1S2CJN3</accession>
<dbReference type="Pfam" id="PF13384">
    <property type="entry name" value="HTH_23"/>
    <property type="match status" value="1"/>
</dbReference>
<sequence length="343" mass="39549">MPILPPLPRSQRRRIHKIIHATRDKGHARRLMAILLLHEGRTITDVHHLTGAARSTIGRWLRWYRDEGVGALEALPAGRAPVLPVAKIVTLLVLLMQFSPQDFGYQRSRWCTELLAIKINRLTGLNMAASTLRRWLPRMGIVWRRPVPTLRIKDPAYQEKMADIDAALARCDADNPVFYEDEVDIDLNPKLGADWMFRAQQKRVVTPGQNAKHYLAGVLHAGNGRVLYVSGIKKNSSLFIALLEKLRRHYRRAKTITLILDNYIIHKSKQTERWLKKNPKFCLVFQPVYSPWVNHIERLWHKLHETITRNHQCRGMASLLARVKHFMDTVSPFPGNGYGTEKV</sequence>
<evidence type="ECO:0000259" key="1">
    <source>
        <dbReference type="Pfam" id="PF13358"/>
    </source>
</evidence>
<organism evidence="3 4">
    <name type="scientific">Aeromonas sobria</name>
    <dbReference type="NCBI Taxonomy" id="646"/>
    <lineage>
        <taxon>Bacteria</taxon>
        <taxon>Pseudomonadati</taxon>
        <taxon>Pseudomonadota</taxon>
        <taxon>Gammaproteobacteria</taxon>
        <taxon>Aeromonadales</taxon>
        <taxon>Aeromonadaceae</taxon>
        <taxon>Aeromonas</taxon>
    </lineage>
</organism>
<protein>
    <submittedName>
        <fullName evidence="3">IS630 family transposase</fullName>
    </submittedName>
</protein>
<dbReference type="Proteomes" id="UP000179934">
    <property type="component" value="Unassembled WGS sequence"/>
</dbReference>
<dbReference type="RefSeq" id="WP_042020977.1">
    <property type="nucleotide sequence ID" value="NZ_CDBW01000020.1"/>
</dbReference>
<gene>
    <name evidence="3" type="ORF">BJD16_21040</name>
</gene>
<dbReference type="NCBIfam" id="NF033545">
    <property type="entry name" value="transpos_IS630"/>
    <property type="match status" value="1"/>
</dbReference>
<reference evidence="3 4" key="1">
    <citation type="submission" date="2016-09" db="EMBL/GenBank/DDBJ databases">
        <title>Draft Genome Sequence of Aeromonas sobria Strain 08005, Isolated from Sick Rana catesbeiana.</title>
        <authorList>
            <person name="Yang Q."/>
        </authorList>
    </citation>
    <scope>NUCLEOTIDE SEQUENCE [LARGE SCALE GENOMIC DNA]</scope>
    <source>
        <strain evidence="3 4">08005</strain>
    </source>
</reference>
<dbReference type="InterPro" id="IPR047655">
    <property type="entry name" value="Transpos_IS630-like"/>
</dbReference>
<dbReference type="InterPro" id="IPR038717">
    <property type="entry name" value="Tc1-like_DDE_dom"/>
</dbReference>
<comment type="caution">
    <text evidence="3">The sequence shown here is derived from an EMBL/GenBank/DDBJ whole genome shotgun (WGS) entry which is preliminary data.</text>
</comment>
<dbReference type="Gene3D" id="3.30.420.10">
    <property type="entry name" value="Ribonuclease H-like superfamily/Ribonuclease H"/>
    <property type="match status" value="1"/>
</dbReference>